<dbReference type="Proteomes" id="UP000828390">
    <property type="component" value="Unassembled WGS sequence"/>
</dbReference>
<dbReference type="EMBL" id="JAIWYP010000005">
    <property type="protein sequence ID" value="KAH3824639.1"/>
    <property type="molecule type" value="Genomic_DNA"/>
</dbReference>
<reference evidence="1" key="1">
    <citation type="journal article" date="2019" name="bioRxiv">
        <title>The Genome of the Zebra Mussel, Dreissena polymorpha: A Resource for Invasive Species Research.</title>
        <authorList>
            <person name="McCartney M.A."/>
            <person name="Auch B."/>
            <person name="Kono T."/>
            <person name="Mallez S."/>
            <person name="Zhang Y."/>
            <person name="Obille A."/>
            <person name="Becker A."/>
            <person name="Abrahante J.E."/>
            <person name="Garbe J."/>
            <person name="Badalamenti J.P."/>
            <person name="Herman A."/>
            <person name="Mangelson H."/>
            <person name="Liachko I."/>
            <person name="Sullivan S."/>
            <person name="Sone E.D."/>
            <person name="Koren S."/>
            <person name="Silverstein K.A.T."/>
            <person name="Beckman K.B."/>
            <person name="Gohl D.M."/>
        </authorList>
    </citation>
    <scope>NUCLEOTIDE SEQUENCE</scope>
    <source>
        <strain evidence="1">Duluth1</strain>
        <tissue evidence="1">Whole animal</tissue>
    </source>
</reference>
<sequence>MSIRLSEVLTDSGACKDTVIERRGTFFWRECVMTIIDQCAGMDSECFHFGSQSEGTTIPGLQSDIDLL</sequence>
<protein>
    <submittedName>
        <fullName evidence="1">Uncharacterized protein</fullName>
    </submittedName>
</protein>
<evidence type="ECO:0000313" key="1">
    <source>
        <dbReference type="EMBL" id="KAH3824639.1"/>
    </source>
</evidence>
<proteinExistence type="predicted"/>
<gene>
    <name evidence="1" type="ORF">DPMN_126476</name>
</gene>
<accession>A0A9D4H081</accession>
<name>A0A9D4H081_DREPO</name>
<comment type="caution">
    <text evidence="1">The sequence shown here is derived from an EMBL/GenBank/DDBJ whole genome shotgun (WGS) entry which is preliminary data.</text>
</comment>
<organism evidence="1 2">
    <name type="scientific">Dreissena polymorpha</name>
    <name type="common">Zebra mussel</name>
    <name type="synonym">Mytilus polymorpha</name>
    <dbReference type="NCBI Taxonomy" id="45954"/>
    <lineage>
        <taxon>Eukaryota</taxon>
        <taxon>Metazoa</taxon>
        <taxon>Spiralia</taxon>
        <taxon>Lophotrochozoa</taxon>
        <taxon>Mollusca</taxon>
        <taxon>Bivalvia</taxon>
        <taxon>Autobranchia</taxon>
        <taxon>Heteroconchia</taxon>
        <taxon>Euheterodonta</taxon>
        <taxon>Imparidentia</taxon>
        <taxon>Neoheterodontei</taxon>
        <taxon>Myida</taxon>
        <taxon>Dreissenoidea</taxon>
        <taxon>Dreissenidae</taxon>
        <taxon>Dreissena</taxon>
    </lineage>
</organism>
<reference evidence="1" key="2">
    <citation type="submission" date="2020-11" db="EMBL/GenBank/DDBJ databases">
        <authorList>
            <person name="McCartney M.A."/>
            <person name="Auch B."/>
            <person name="Kono T."/>
            <person name="Mallez S."/>
            <person name="Becker A."/>
            <person name="Gohl D.M."/>
            <person name="Silverstein K.A.T."/>
            <person name="Koren S."/>
            <person name="Bechman K.B."/>
            <person name="Herman A."/>
            <person name="Abrahante J.E."/>
            <person name="Garbe J."/>
        </authorList>
    </citation>
    <scope>NUCLEOTIDE SEQUENCE</scope>
    <source>
        <strain evidence="1">Duluth1</strain>
        <tissue evidence="1">Whole animal</tissue>
    </source>
</reference>
<evidence type="ECO:0000313" key="2">
    <source>
        <dbReference type="Proteomes" id="UP000828390"/>
    </source>
</evidence>
<dbReference type="AlphaFoldDB" id="A0A9D4H081"/>
<keyword evidence="2" id="KW-1185">Reference proteome</keyword>